<reference evidence="19 20" key="1">
    <citation type="journal article" date="2017" name="Int. J. Syst. Evol. Microbiol.">
        <title>Ramlibacter alkalitolerans sp. nov., alkali-tolerant bacterium isolated from soil of ginseng.</title>
        <authorList>
            <person name="Lee D.H."/>
            <person name="Cha C.J."/>
        </authorList>
    </citation>
    <scope>NUCLEOTIDE SEQUENCE [LARGE SCALE GENOMIC DNA]</scope>
    <source>
        <strain evidence="19 20">KACC 19305</strain>
    </source>
</reference>
<accession>A0ABS1JY72</accession>
<proteinExistence type="inferred from homology"/>
<keyword evidence="8" id="KW-0625">Polysaccharide transport</keyword>
<evidence type="ECO:0000259" key="16">
    <source>
        <dbReference type="Pfam" id="PF02563"/>
    </source>
</evidence>
<feature type="domain" description="Outer-membrane lipoprotein Wza C-terminal" evidence="17">
    <location>
        <begin position="358"/>
        <end position="381"/>
    </location>
</feature>
<comment type="similarity">
    <text evidence="2">Belongs to the BexD/CtrA/VexA family.</text>
</comment>
<feature type="signal peptide" evidence="15">
    <location>
        <begin position="1"/>
        <end position="21"/>
    </location>
</feature>
<keyword evidence="11" id="KW-0472">Membrane</keyword>
<evidence type="ECO:0000313" key="20">
    <source>
        <dbReference type="Proteomes" id="UP000622707"/>
    </source>
</evidence>
<feature type="domain" description="Polysaccharide export protein N-terminal" evidence="16">
    <location>
        <begin position="90"/>
        <end position="182"/>
    </location>
</feature>
<feature type="domain" description="SLBB" evidence="18">
    <location>
        <begin position="189"/>
        <end position="266"/>
    </location>
</feature>
<keyword evidence="12" id="KW-0564">Palmitate</keyword>
<dbReference type="InterPro" id="IPR040716">
    <property type="entry name" value="Wza_C"/>
</dbReference>
<evidence type="ECO:0000256" key="8">
    <source>
        <dbReference type="ARBA" id="ARBA00023047"/>
    </source>
</evidence>
<evidence type="ECO:0000256" key="13">
    <source>
        <dbReference type="ARBA" id="ARBA00023237"/>
    </source>
</evidence>
<feature type="domain" description="SLBB" evidence="18">
    <location>
        <begin position="273"/>
        <end position="355"/>
    </location>
</feature>
<dbReference type="Gene3D" id="3.30.1950.10">
    <property type="entry name" value="wza like domain"/>
    <property type="match status" value="1"/>
</dbReference>
<evidence type="ECO:0000256" key="14">
    <source>
        <dbReference type="ARBA" id="ARBA00023288"/>
    </source>
</evidence>
<keyword evidence="13" id="KW-0998">Cell outer membrane</keyword>
<feature type="chain" id="PRO_5046856991" evidence="15">
    <location>
        <begin position="22"/>
        <end position="386"/>
    </location>
</feature>
<evidence type="ECO:0000256" key="10">
    <source>
        <dbReference type="ARBA" id="ARBA00023114"/>
    </source>
</evidence>
<evidence type="ECO:0000256" key="6">
    <source>
        <dbReference type="ARBA" id="ARBA00022692"/>
    </source>
</evidence>
<dbReference type="InterPro" id="IPR054765">
    <property type="entry name" value="SLBB_dom"/>
</dbReference>
<keyword evidence="7 15" id="KW-0732">Signal</keyword>
<comment type="subcellular location">
    <subcellularLocation>
        <location evidence="1">Cell outer membrane</location>
        <topology evidence="1">Multi-pass membrane protein</topology>
    </subcellularLocation>
</comment>
<keyword evidence="5" id="KW-0762">Sugar transport</keyword>
<dbReference type="Proteomes" id="UP000622707">
    <property type="component" value="Unassembled WGS sequence"/>
</dbReference>
<dbReference type="InterPro" id="IPR049712">
    <property type="entry name" value="Poly_export"/>
</dbReference>
<evidence type="ECO:0000256" key="2">
    <source>
        <dbReference type="ARBA" id="ARBA00009450"/>
    </source>
</evidence>
<evidence type="ECO:0000256" key="7">
    <source>
        <dbReference type="ARBA" id="ARBA00022729"/>
    </source>
</evidence>
<dbReference type="Pfam" id="PF02563">
    <property type="entry name" value="Poly_export"/>
    <property type="match status" value="1"/>
</dbReference>
<evidence type="ECO:0000256" key="4">
    <source>
        <dbReference type="ARBA" id="ARBA00022452"/>
    </source>
</evidence>
<evidence type="ECO:0000256" key="15">
    <source>
        <dbReference type="SAM" id="SignalP"/>
    </source>
</evidence>
<gene>
    <name evidence="19" type="ORF">JI746_26590</name>
</gene>
<dbReference type="PANTHER" id="PTHR33619:SF3">
    <property type="entry name" value="POLYSACCHARIDE EXPORT PROTEIN GFCE-RELATED"/>
    <property type="match status" value="1"/>
</dbReference>
<dbReference type="Pfam" id="PF22461">
    <property type="entry name" value="SLBB_2"/>
    <property type="match status" value="2"/>
</dbReference>
<dbReference type="PROSITE" id="PS51257">
    <property type="entry name" value="PROKAR_LIPOPROTEIN"/>
    <property type="match status" value="1"/>
</dbReference>
<evidence type="ECO:0000256" key="9">
    <source>
        <dbReference type="ARBA" id="ARBA00023065"/>
    </source>
</evidence>
<dbReference type="Pfam" id="PF18412">
    <property type="entry name" value="Wza_C"/>
    <property type="match status" value="1"/>
</dbReference>
<keyword evidence="6" id="KW-0812">Transmembrane</keyword>
<keyword evidence="3" id="KW-0813">Transport</keyword>
<dbReference type="RefSeq" id="WP_201693339.1">
    <property type="nucleotide sequence ID" value="NZ_JAEQND010000021.1"/>
</dbReference>
<name>A0ABS1JY72_9BURK</name>
<evidence type="ECO:0000259" key="18">
    <source>
        <dbReference type="Pfam" id="PF22461"/>
    </source>
</evidence>
<sequence>MGTTSLRAVFSWFFAATVVTLQGCAVVTGPGFDFADPEMRSSVTLGQSAPIDPNAPPAGVITPITPSLVQAQLASRPRTIPEDVQRLFAQPRPYTIGPSDIISVTVYDHPELQPLGGAVITQGGDPTGISGAPGFIVDDEGFIFFPYARRVKVGGLTESQAAEVIEGRIRSVIKDPQVSVRIAAFRSRRAYVDGEVRVPGTQIFTDVPMTLSEAINRAGGITQNGDRSFVTLTRNDVTTVINLVRLQELGVNPNRILLQSGDLVTVRNREDNKVFVMGEIVRPSSLPMRNGRLTLNEALGDVGGPNLGTSNPGQIYVIRNVGQEAPVLYHLNASNPSALALADNFYLQPRDVVYVDAVPLVQWNRVISLILPSAQAVTTGRNIVNP</sequence>
<evidence type="ECO:0000259" key="17">
    <source>
        <dbReference type="Pfam" id="PF18412"/>
    </source>
</evidence>
<organism evidence="19 20">
    <name type="scientific">Ramlibacter alkalitolerans</name>
    <dbReference type="NCBI Taxonomy" id="2039631"/>
    <lineage>
        <taxon>Bacteria</taxon>
        <taxon>Pseudomonadati</taxon>
        <taxon>Pseudomonadota</taxon>
        <taxon>Betaproteobacteria</taxon>
        <taxon>Burkholderiales</taxon>
        <taxon>Comamonadaceae</taxon>
        <taxon>Ramlibacter</taxon>
    </lineage>
</organism>
<keyword evidence="14" id="KW-0449">Lipoprotein</keyword>
<evidence type="ECO:0000256" key="3">
    <source>
        <dbReference type="ARBA" id="ARBA00022448"/>
    </source>
</evidence>
<keyword evidence="20" id="KW-1185">Reference proteome</keyword>
<evidence type="ECO:0000256" key="11">
    <source>
        <dbReference type="ARBA" id="ARBA00023136"/>
    </source>
</evidence>
<dbReference type="InterPro" id="IPR003715">
    <property type="entry name" value="Poly_export_N"/>
</dbReference>
<keyword evidence="10" id="KW-0626">Porin</keyword>
<dbReference type="Gene3D" id="3.10.560.10">
    <property type="entry name" value="Outer membrane lipoprotein wza domain like"/>
    <property type="match status" value="2"/>
</dbReference>
<keyword evidence="9" id="KW-0406">Ion transport</keyword>
<comment type="caution">
    <text evidence="19">The sequence shown here is derived from an EMBL/GenBank/DDBJ whole genome shotgun (WGS) entry which is preliminary data.</text>
</comment>
<evidence type="ECO:0000256" key="12">
    <source>
        <dbReference type="ARBA" id="ARBA00023139"/>
    </source>
</evidence>
<keyword evidence="4" id="KW-1134">Transmembrane beta strand</keyword>
<evidence type="ECO:0000256" key="1">
    <source>
        <dbReference type="ARBA" id="ARBA00004571"/>
    </source>
</evidence>
<evidence type="ECO:0000256" key="5">
    <source>
        <dbReference type="ARBA" id="ARBA00022597"/>
    </source>
</evidence>
<dbReference type="EMBL" id="JAEQND010000021">
    <property type="protein sequence ID" value="MBL0428701.1"/>
    <property type="molecule type" value="Genomic_DNA"/>
</dbReference>
<dbReference type="PANTHER" id="PTHR33619">
    <property type="entry name" value="POLYSACCHARIDE EXPORT PROTEIN GFCE-RELATED"/>
    <property type="match status" value="1"/>
</dbReference>
<protein>
    <submittedName>
        <fullName evidence="19">Polysaccharide biosynthesis/export family protein</fullName>
    </submittedName>
</protein>
<evidence type="ECO:0000313" key="19">
    <source>
        <dbReference type="EMBL" id="MBL0428701.1"/>
    </source>
</evidence>